<sequence>MTTLFGALVSQRGMSYRSFVKEYGRTGQLLFEETGDSTVRGASITEATFLRWKRGDSGRPRDPAPQILERMFNFPLPQLFAPLSGDQMAVIAPAPAFDESDLRMTARDAHAHASDAAAHVLPDLSLDQLEDDLVRLVRAHTNTPPHLVYVQAKELLGLATTMLDRTQILSQRGRLLLVAGQASALLGACAFDLGSFPNAVELLRAAALYGQVAEHGPLQAYAYGYLAILSYWSGNPTQAVRQVQRAQQFEGVGATGQARLAAIAARAYAHLGRVPDAQQAIQLSLLDRGTARDQLHDEIAGEFAFSPERVAMSNSATYLLIRDGAGAGASARRSLELIARNQDSTTPIVVAPQASTDLAMALLLREELDAAAETLQPVLRLPREWRGAALVDRITAVRRELVGPAFQGTPMASALAEEIEDYTAVAAPRVLGPATIRPAIDRAS</sequence>
<dbReference type="EMBL" id="BAAALF010000042">
    <property type="protein sequence ID" value="GAA1237409.1"/>
    <property type="molecule type" value="Genomic_DNA"/>
</dbReference>
<keyword evidence="2" id="KW-1185">Reference proteome</keyword>
<evidence type="ECO:0000313" key="2">
    <source>
        <dbReference type="Proteomes" id="UP001500037"/>
    </source>
</evidence>
<reference evidence="1 2" key="1">
    <citation type="journal article" date="2019" name="Int. J. Syst. Evol. Microbiol.">
        <title>The Global Catalogue of Microorganisms (GCM) 10K type strain sequencing project: providing services to taxonomists for standard genome sequencing and annotation.</title>
        <authorList>
            <consortium name="The Broad Institute Genomics Platform"/>
            <consortium name="The Broad Institute Genome Sequencing Center for Infectious Disease"/>
            <person name="Wu L."/>
            <person name="Ma J."/>
        </authorList>
    </citation>
    <scope>NUCLEOTIDE SEQUENCE [LARGE SCALE GENOMIC DNA]</scope>
    <source>
        <strain evidence="1 2">JCM 13004</strain>
    </source>
</reference>
<dbReference type="Proteomes" id="UP001500037">
    <property type="component" value="Unassembled WGS sequence"/>
</dbReference>
<dbReference type="Gene3D" id="1.25.40.10">
    <property type="entry name" value="Tetratricopeptide repeat domain"/>
    <property type="match status" value="1"/>
</dbReference>
<comment type="caution">
    <text evidence="1">The sequence shown here is derived from an EMBL/GenBank/DDBJ whole genome shotgun (WGS) entry which is preliminary data.</text>
</comment>
<gene>
    <name evidence="1" type="ORF">GCM10009665_29470</name>
</gene>
<proteinExistence type="predicted"/>
<dbReference type="InterPro" id="IPR011990">
    <property type="entry name" value="TPR-like_helical_dom_sf"/>
</dbReference>
<protein>
    <submittedName>
        <fullName evidence="1">DNA-binding protein</fullName>
    </submittedName>
</protein>
<keyword evidence="1" id="KW-0238">DNA-binding</keyword>
<dbReference type="SUPFAM" id="SSF48452">
    <property type="entry name" value="TPR-like"/>
    <property type="match status" value="1"/>
</dbReference>
<name>A0ABN1W660_9ACTN</name>
<dbReference type="RefSeq" id="WP_344441990.1">
    <property type="nucleotide sequence ID" value="NZ_BAAALF010000042.1"/>
</dbReference>
<accession>A0ABN1W660</accession>
<dbReference type="GO" id="GO:0003677">
    <property type="term" value="F:DNA binding"/>
    <property type="evidence" value="ECO:0007669"/>
    <property type="project" value="UniProtKB-KW"/>
</dbReference>
<evidence type="ECO:0000313" key="1">
    <source>
        <dbReference type="EMBL" id="GAA1237409.1"/>
    </source>
</evidence>
<organism evidence="1 2">
    <name type="scientific">Kitasatospora nipponensis</name>
    <dbReference type="NCBI Taxonomy" id="258049"/>
    <lineage>
        <taxon>Bacteria</taxon>
        <taxon>Bacillati</taxon>
        <taxon>Actinomycetota</taxon>
        <taxon>Actinomycetes</taxon>
        <taxon>Kitasatosporales</taxon>
        <taxon>Streptomycetaceae</taxon>
        <taxon>Kitasatospora</taxon>
    </lineage>
</organism>